<evidence type="ECO:0000313" key="1">
    <source>
        <dbReference type="EMBL" id="CDG20393.1"/>
    </source>
</evidence>
<dbReference type="Proteomes" id="UP000032735">
    <property type="component" value="Chromosome"/>
</dbReference>
<accession>A0A068QZL3</accession>
<dbReference type="AlphaFoldDB" id="A0A068QZL3"/>
<dbReference type="EMBL" id="FO704551">
    <property type="protein sequence ID" value="CDG20393.1"/>
    <property type="molecule type" value="Genomic_DNA"/>
</dbReference>
<sequence length="61" mass="6713">MPLQAVTLEPLVQGERGVVSIRLLGLAKHAHKKQSTTFYKNEISAQGTNLLTNTSEKFFVA</sequence>
<keyword evidence="2" id="KW-1185">Reference proteome</keyword>
<dbReference type="KEGG" id="xpo:XPG1_0738"/>
<organism evidence="1 2">
    <name type="scientific">Xenorhabdus poinarii G6</name>
    <dbReference type="NCBI Taxonomy" id="1354304"/>
    <lineage>
        <taxon>Bacteria</taxon>
        <taxon>Pseudomonadati</taxon>
        <taxon>Pseudomonadota</taxon>
        <taxon>Gammaproteobacteria</taxon>
        <taxon>Enterobacterales</taxon>
        <taxon>Morganellaceae</taxon>
        <taxon>Xenorhabdus</taxon>
    </lineage>
</organism>
<proteinExistence type="predicted"/>
<name>A0A068QZL3_9GAMM</name>
<reference evidence="1 2" key="1">
    <citation type="submission" date="2013-07" db="EMBL/GenBank/DDBJ databases">
        <authorList>
            <person name="Genoscope - CEA"/>
        </authorList>
    </citation>
    <scope>NUCLEOTIDE SEQUENCE [LARGE SCALE GENOMIC DNA]</scope>
    <source>
        <strain evidence="1 2">G6</strain>
    </source>
</reference>
<gene>
    <name evidence="1" type="ORF">XPG1_0738</name>
</gene>
<protein>
    <submittedName>
        <fullName evidence="1">Uncharacterized protein</fullName>
    </submittedName>
</protein>
<dbReference type="HOGENOM" id="CLU_174652_0_0_6"/>
<evidence type="ECO:0000313" key="2">
    <source>
        <dbReference type="Proteomes" id="UP000032735"/>
    </source>
</evidence>